<keyword evidence="2" id="KW-0808">Transferase</keyword>
<dbReference type="GO" id="GO:0004674">
    <property type="term" value="F:protein serine/threonine kinase activity"/>
    <property type="evidence" value="ECO:0007669"/>
    <property type="project" value="UniProtKB-KW"/>
</dbReference>
<dbReference type="InterPro" id="IPR011009">
    <property type="entry name" value="Kinase-like_dom_sf"/>
</dbReference>
<dbReference type="PROSITE" id="PS50011">
    <property type="entry name" value="PROTEIN_KINASE_DOM"/>
    <property type="match status" value="1"/>
</dbReference>
<dbReference type="Pfam" id="PF00069">
    <property type="entry name" value="Pkinase"/>
    <property type="match status" value="1"/>
</dbReference>
<evidence type="ECO:0000259" key="8">
    <source>
        <dbReference type="PROSITE" id="PS50011"/>
    </source>
</evidence>
<dbReference type="PROSITE" id="PS00108">
    <property type="entry name" value="PROTEIN_KINASE_ST"/>
    <property type="match status" value="1"/>
</dbReference>
<evidence type="ECO:0000256" key="7">
    <source>
        <dbReference type="RuleBase" id="RU000304"/>
    </source>
</evidence>
<dbReference type="InterPro" id="IPR000719">
    <property type="entry name" value="Prot_kinase_dom"/>
</dbReference>
<proteinExistence type="inferred from homology"/>
<evidence type="ECO:0000256" key="3">
    <source>
        <dbReference type="ARBA" id="ARBA00022741"/>
    </source>
</evidence>
<keyword evidence="10" id="KW-1185">Reference proteome</keyword>
<evidence type="ECO:0000256" key="1">
    <source>
        <dbReference type="ARBA" id="ARBA00022527"/>
    </source>
</evidence>
<accession>A0AAE0SVF2</accession>
<dbReference type="EMBL" id="JAEAOA010001370">
    <property type="protein sequence ID" value="KAK3598268.1"/>
    <property type="molecule type" value="Genomic_DNA"/>
</dbReference>
<dbReference type="PANTHER" id="PTHR24353">
    <property type="entry name" value="CYCLIC NUCLEOTIDE-DEPENDENT PROTEIN KINASE"/>
    <property type="match status" value="1"/>
</dbReference>
<dbReference type="Gene3D" id="3.30.200.20">
    <property type="entry name" value="Phosphorylase Kinase, domain 1"/>
    <property type="match status" value="1"/>
</dbReference>
<dbReference type="FunFam" id="3.30.200.20:FF:000042">
    <property type="entry name" value="Aurora kinase A"/>
    <property type="match status" value="1"/>
</dbReference>
<dbReference type="InterPro" id="IPR017441">
    <property type="entry name" value="Protein_kinase_ATP_BS"/>
</dbReference>
<feature type="binding site" evidence="6">
    <location>
        <position position="90"/>
    </location>
    <ligand>
        <name>ATP</name>
        <dbReference type="ChEBI" id="CHEBI:30616"/>
    </ligand>
</feature>
<feature type="domain" description="Protein kinase" evidence="8">
    <location>
        <begin position="60"/>
        <end position="221"/>
    </location>
</feature>
<keyword evidence="3 6" id="KW-0547">Nucleotide-binding</keyword>
<keyword evidence="1 7" id="KW-0723">Serine/threonine-protein kinase</keyword>
<reference evidence="9" key="1">
    <citation type="journal article" date="2021" name="Genome Biol. Evol.">
        <title>A High-Quality Reference Genome for a Parasitic Bivalve with Doubly Uniparental Inheritance (Bivalvia: Unionida).</title>
        <authorList>
            <person name="Smith C.H."/>
        </authorList>
    </citation>
    <scope>NUCLEOTIDE SEQUENCE</scope>
    <source>
        <strain evidence="9">CHS0354</strain>
    </source>
</reference>
<dbReference type="SMART" id="SM00220">
    <property type="entry name" value="S_TKc"/>
    <property type="match status" value="1"/>
</dbReference>
<name>A0AAE0SVF2_9BIVA</name>
<evidence type="ECO:0000256" key="6">
    <source>
        <dbReference type="PROSITE-ProRule" id="PRU10141"/>
    </source>
</evidence>
<dbReference type="GO" id="GO:0005524">
    <property type="term" value="F:ATP binding"/>
    <property type="evidence" value="ECO:0007669"/>
    <property type="project" value="UniProtKB-UniRule"/>
</dbReference>
<dbReference type="AlphaFoldDB" id="A0AAE0SVF2"/>
<dbReference type="Gene3D" id="1.10.510.10">
    <property type="entry name" value="Transferase(Phosphotransferase) domain 1"/>
    <property type="match status" value="1"/>
</dbReference>
<dbReference type="InterPro" id="IPR008271">
    <property type="entry name" value="Ser/Thr_kinase_AS"/>
</dbReference>
<comment type="similarity">
    <text evidence="7">Belongs to the protein kinase superfamily.</text>
</comment>
<dbReference type="PROSITE" id="PS00107">
    <property type="entry name" value="PROTEIN_KINASE_ATP"/>
    <property type="match status" value="1"/>
</dbReference>
<evidence type="ECO:0000256" key="5">
    <source>
        <dbReference type="ARBA" id="ARBA00022840"/>
    </source>
</evidence>
<dbReference type="Proteomes" id="UP001195483">
    <property type="component" value="Unassembled WGS sequence"/>
</dbReference>
<keyword evidence="4" id="KW-0418">Kinase</keyword>
<keyword evidence="5 6" id="KW-0067">ATP-binding</keyword>
<evidence type="ECO:0000313" key="9">
    <source>
        <dbReference type="EMBL" id="KAK3598268.1"/>
    </source>
</evidence>
<gene>
    <name evidence="9" type="ORF">CHS0354_022585</name>
</gene>
<comment type="caution">
    <text evidence="9">The sequence shown here is derived from an EMBL/GenBank/DDBJ whole genome shotgun (WGS) entry which is preliminary data.</text>
</comment>
<reference evidence="9" key="2">
    <citation type="journal article" date="2021" name="Genome Biol. Evol.">
        <title>Developing a high-quality reference genome for a parasitic bivalve with doubly uniparental inheritance (Bivalvia: Unionida).</title>
        <authorList>
            <person name="Smith C.H."/>
        </authorList>
    </citation>
    <scope>NUCLEOTIDE SEQUENCE</scope>
    <source>
        <strain evidence="9">CHS0354</strain>
        <tissue evidence="9">Mantle</tissue>
    </source>
</reference>
<evidence type="ECO:0000256" key="2">
    <source>
        <dbReference type="ARBA" id="ARBA00022679"/>
    </source>
</evidence>
<dbReference type="SUPFAM" id="SSF56112">
    <property type="entry name" value="Protein kinase-like (PK-like)"/>
    <property type="match status" value="1"/>
</dbReference>
<sequence>MKKNSKRQRCEDLESAVGDKDGDVTTFLERDLSTITSADPPSLSHADLEREIANLKLEDLHLVTPLGFGGFGRVILVQENNNSSKTYALKVLSKQHIIAIGQQTQVQNEKNIMAELRYDFIVRLYKTFKDEEYLYMLMEPCLGGELFTLLCEEKNLSHTAAKFYTACIVEAFMFMHSKGIMHRDLKPANVLLDSKGYAKLACIYTFIFSYTYTGLQRIRKP</sequence>
<protein>
    <recommendedName>
        <fullName evidence="8">Protein kinase domain-containing protein</fullName>
    </recommendedName>
</protein>
<evidence type="ECO:0000313" key="10">
    <source>
        <dbReference type="Proteomes" id="UP001195483"/>
    </source>
</evidence>
<reference evidence="9" key="3">
    <citation type="submission" date="2023-05" db="EMBL/GenBank/DDBJ databases">
        <authorList>
            <person name="Smith C.H."/>
        </authorList>
    </citation>
    <scope>NUCLEOTIDE SEQUENCE</scope>
    <source>
        <strain evidence="9">CHS0354</strain>
        <tissue evidence="9">Mantle</tissue>
    </source>
</reference>
<organism evidence="9 10">
    <name type="scientific">Potamilus streckersoni</name>
    <dbReference type="NCBI Taxonomy" id="2493646"/>
    <lineage>
        <taxon>Eukaryota</taxon>
        <taxon>Metazoa</taxon>
        <taxon>Spiralia</taxon>
        <taxon>Lophotrochozoa</taxon>
        <taxon>Mollusca</taxon>
        <taxon>Bivalvia</taxon>
        <taxon>Autobranchia</taxon>
        <taxon>Heteroconchia</taxon>
        <taxon>Palaeoheterodonta</taxon>
        <taxon>Unionida</taxon>
        <taxon>Unionoidea</taxon>
        <taxon>Unionidae</taxon>
        <taxon>Ambleminae</taxon>
        <taxon>Lampsilini</taxon>
        <taxon>Potamilus</taxon>
    </lineage>
</organism>
<dbReference type="PANTHER" id="PTHR24353:SF147">
    <property type="entry name" value="CGMP-DEPENDENT SERINE_THREONIN PROTEIN KINASE-RELATED"/>
    <property type="match status" value="1"/>
</dbReference>
<evidence type="ECO:0000256" key="4">
    <source>
        <dbReference type="ARBA" id="ARBA00022777"/>
    </source>
</evidence>